<keyword evidence="1" id="KW-0732">Signal</keyword>
<dbReference type="EMBL" id="BAAATD010000004">
    <property type="protein sequence ID" value="GAA2596905.1"/>
    <property type="molecule type" value="Genomic_DNA"/>
</dbReference>
<keyword evidence="4" id="KW-0031">Aminopeptidase</keyword>
<comment type="caution">
    <text evidence="4">The sequence shown here is derived from an EMBL/GenBank/DDBJ whole genome shotgun (WGS) entry which is preliminary data.</text>
</comment>
<evidence type="ECO:0000313" key="4">
    <source>
        <dbReference type="EMBL" id="GAA2596905.1"/>
    </source>
</evidence>
<feature type="domain" description="Peptidase M28" evidence="3">
    <location>
        <begin position="255"/>
        <end position="471"/>
    </location>
</feature>
<name>A0ABN3PRH0_9ACTN</name>
<keyword evidence="4" id="KW-0378">Hydrolase</keyword>
<feature type="domain" description="PA" evidence="2">
    <location>
        <begin position="148"/>
        <end position="229"/>
    </location>
</feature>
<feature type="signal peptide" evidence="1">
    <location>
        <begin position="1"/>
        <end position="24"/>
    </location>
</feature>
<keyword evidence="5" id="KW-1185">Reference proteome</keyword>
<dbReference type="PANTHER" id="PTHR12147:SF26">
    <property type="entry name" value="PEPTIDASE M28 DOMAIN-CONTAINING PROTEIN"/>
    <property type="match status" value="1"/>
</dbReference>
<dbReference type="Pfam" id="PF04389">
    <property type="entry name" value="Peptidase_M28"/>
    <property type="match status" value="1"/>
</dbReference>
<gene>
    <name evidence="4" type="primary">paaP_1</name>
    <name evidence="4" type="ORF">GCM10010411_32970</name>
</gene>
<dbReference type="InterPro" id="IPR003137">
    <property type="entry name" value="PA_domain"/>
</dbReference>
<dbReference type="InterPro" id="IPR007484">
    <property type="entry name" value="Peptidase_M28"/>
</dbReference>
<dbReference type="InterPro" id="IPR046450">
    <property type="entry name" value="PA_dom_sf"/>
</dbReference>
<dbReference type="Gene3D" id="3.40.630.10">
    <property type="entry name" value="Zn peptidases"/>
    <property type="match status" value="1"/>
</dbReference>
<dbReference type="Proteomes" id="UP001501509">
    <property type="component" value="Unassembled WGS sequence"/>
</dbReference>
<proteinExistence type="predicted"/>
<protein>
    <submittedName>
        <fullName evidence="4">Aminopeptidase PaaP</fullName>
    </submittedName>
</protein>
<sequence>MRKFATGAAAILAVSLVTAPAAEAAAKPKPKPDLAKLVTVNAMKRHLVNLKKISDYNGGNRKSGLAGYDISVKYVVNELKKAGLKPKTQSVPFWVFKQNGPGAFEQVAPGKVAYKADSEYGTWEYSGAGDVTANVFPVDLGGDQGPAGHSGCEASDFAGMQKGDIALIRRGTCAFVDKVDLAVAAGASAVVIYQRQGPDVPVDTPAVFGLDKPAPVPVIGTTYKIGTELRAPADAKTLKLRVKTDVTNTPKPVQNVIVESKWGNPNNVVVVGAHLDSVAEGPGINDNGTGSAAILTMAQNINKLGKKNLRNKVRFAWWAAEESGLVGARHYVETLTKAQKSKIALNLNFDMLGSPNFARFVYDGDDSMGSGTNPPAGSGAIEKTFVDYFKKRGLKSEPTAFDGRSDYGPFIEVGIPAGGLFSGAEVLKTAQQVTWYGGVAGQAFDPCYHAKCDNMKNIDWTGFDQFADAAAFATQKFAFSTLPVNGQARAARAAAARSFDWQGGRQVR</sequence>
<dbReference type="Pfam" id="PF02225">
    <property type="entry name" value="PA"/>
    <property type="match status" value="1"/>
</dbReference>
<evidence type="ECO:0000259" key="3">
    <source>
        <dbReference type="Pfam" id="PF04389"/>
    </source>
</evidence>
<dbReference type="RefSeq" id="WP_344541770.1">
    <property type="nucleotide sequence ID" value="NZ_BAAATD010000004.1"/>
</dbReference>
<dbReference type="SUPFAM" id="SSF52025">
    <property type="entry name" value="PA domain"/>
    <property type="match status" value="1"/>
</dbReference>
<dbReference type="PANTHER" id="PTHR12147">
    <property type="entry name" value="METALLOPEPTIDASE M28 FAMILY MEMBER"/>
    <property type="match status" value="1"/>
</dbReference>
<reference evidence="4 5" key="1">
    <citation type="journal article" date="2019" name="Int. J. Syst. Evol. Microbiol.">
        <title>The Global Catalogue of Microorganisms (GCM) 10K type strain sequencing project: providing services to taxonomists for standard genome sequencing and annotation.</title>
        <authorList>
            <consortium name="The Broad Institute Genomics Platform"/>
            <consortium name="The Broad Institute Genome Sequencing Center for Infectious Disease"/>
            <person name="Wu L."/>
            <person name="Ma J."/>
        </authorList>
    </citation>
    <scope>NUCLEOTIDE SEQUENCE [LARGE SCALE GENOMIC DNA]</scope>
    <source>
        <strain evidence="4 5">JCM 6833</strain>
    </source>
</reference>
<evidence type="ECO:0000259" key="2">
    <source>
        <dbReference type="Pfam" id="PF02225"/>
    </source>
</evidence>
<evidence type="ECO:0000313" key="5">
    <source>
        <dbReference type="Proteomes" id="UP001501509"/>
    </source>
</evidence>
<dbReference type="GO" id="GO:0004177">
    <property type="term" value="F:aminopeptidase activity"/>
    <property type="evidence" value="ECO:0007669"/>
    <property type="project" value="UniProtKB-KW"/>
</dbReference>
<dbReference type="Gene3D" id="3.50.30.30">
    <property type="match status" value="1"/>
</dbReference>
<evidence type="ECO:0000256" key="1">
    <source>
        <dbReference type="SAM" id="SignalP"/>
    </source>
</evidence>
<accession>A0ABN3PRH0</accession>
<keyword evidence="4" id="KW-0645">Protease</keyword>
<dbReference type="InterPro" id="IPR045175">
    <property type="entry name" value="M28_fam"/>
</dbReference>
<feature type="chain" id="PRO_5047082228" evidence="1">
    <location>
        <begin position="25"/>
        <end position="508"/>
    </location>
</feature>
<organism evidence="4 5">
    <name type="scientific">Actinomadura fulvescens</name>
    <dbReference type="NCBI Taxonomy" id="46160"/>
    <lineage>
        <taxon>Bacteria</taxon>
        <taxon>Bacillati</taxon>
        <taxon>Actinomycetota</taxon>
        <taxon>Actinomycetes</taxon>
        <taxon>Streptosporangiales</taxon>
        <taxon>Thermomonosporaceae</taxon>
        <taxon>Actinomadura</taxon>
    </lineage>
</organism>
<dbReference type="SUPFAM" id="SSF53187">
    <property type="entry name" value="Zn-dependent exopeptidases"/>
    <property type="match status" value="1"/>
</dbReference>